<keyword evidence="2" id="KW-0732">Signal</keyword>
<evidence type="ECO:0000256" key="2">
    <source>
        <dbReference type="SAM" id="SignalP"/>
    </source>
</evidence>
<keyword evidence="1" id="KW-0472">Membrane</keyword>
<keyword evidence="1" id="KW-1133">Transmembrane helix</keyword>
<sequence>MRFSASTALLALPALGMAAEEGGFFGQYKAQFQNLMGSLGVATPAAPTDESVTTAAAAAAAAASTPSSVPVSTSVEELTLENWQSTLYSVVEPDATEPEEWRVLITGRNKTCFGRCDKIDDAFAAATILAAAPGVHAATLNCDDQPVLCNSWSGMPGFLYIFELLPKPAATDIYTKSLNLSSTTPETFVELYADKSRTTFTKLDSYFHPLDGVLAQNGLAVPFGYVMWAFGLVPSWAFMIAISFISRTFM</sequence>
<keyword evidence="4" id="KW-1185">Reference proteome</keyword>
<feature type="chain" id="PRO_5045631448" description="Peptidyl-tRNA hydrolase" evidence="2">
    <location>
        <begin position="19"/>
        <end position="250"/>
    </location>
</feature>
<organism evidence="3 4">
    <name type="scientific">Sporothrix epigloea</name>
    <dbReference type="NCBI Taxonomy" id="1892477"/>
    <lineage>
        <taxon>Eukaryota</taxon>
        <taxon>Fungi</taxon>
        <taxon>Dikarya</taxon>
        <taxon>Ascomycota</taxon>
        <taxon>Pezizomycotina</taxon>
        <taxon>Sordariomycetes</taxon>
        <taxon>Sordariomycetidae</taxon>
        <taxon>Ophiostomatales</taxon>
        <taxon>Ophiostomataceae</taxon>
        <taxon>Sporothrix</taxon>
    </lineage>
</organism>
<evidence type="ECO:0000256" key="1">
    <source>
        <dbReference type="SAM" id="Phobius"/>
    </source>
</evidence>
<evidence type="ECO:0008006" key="5">
    <source>
        <dbReference type="Google" id="ProtNLM"/>
    </source>
</evidence>
<feature type="transmembrane region" description="Helical" evidence="1">
    <location>
        <begin position="225"/>
        <end position="245"/>
    </location>
</feature>
<protein>
    <recommendedName>
        <fullName evidence="5">Peptidyl-tRNA hydrolase</fullName>
    </recommendedName>
</protein>
<evidence type="ECO:0000313" key="4">
    <source>
        <dbReference type="Proteomes" id="UP001642502"/>
    </source>
</evidence>
<proteinExistence type="predicted"/>
<keyword evidence="1" id="KW-0812">Transmembrane</keyword>
<dbReference type="Proteomes" id="UP001642502">
    <property type="component" value="Unassembled WGS sequence"/>
</dbReference>
<dbReference type="EMBL" id="CAWUON010000111">
    <property type="protein sequence ID" value="CAK7273430.1"/>
    <property type="molecule type" value="Genomic_DNA"/>
</dbReference>
<name>A0ABP0E2U1_9PEZI</name>
<evidence type="ECO:0000313" key="3">
    <source>
        <dbReference type="EMBL" id="CAK7273430.1"/>
    </source>
</evidence>
<feature type="signal peptide" evidence="2">
    <location>
        <begin position="1"/>
        <end position="18"/>
    </location>
</feature>
<accession>A0ABP0E2U1</accession>
<gene>
    <name evidence="3" type="ORF">SEPCBS119000_005652</name>
</gene>
<reference evidence="3 4" key="1">
    <citation type="submission" date="2024-01" db="EMBL/GenBank/DDBJ databases">
        <authorList>
            <person name="Allen C."/>
            <person name="Tagirdzhanova G."/>
        </authorList>
    </citation>
    <scope>NUCLEOTIDE SEQUENCE [LARGE SCALE GENOMIC DNA]</scope>
    <source>
        <strain evidence="3 4">CBS 119000</strain>
    </source>
</reference>
<comment type="caution">
    <text evidence="3">The sequence shown here is derived from an EMBL/GenBank/DDBJ whole genome shotgun (WGS) entry which is preliminary data.</text>
</comment>